<keyword evidence="10" id="KW-0966">Cell projection</keyword>
<evidence type="ECO:0000313" key="11">
    <source>
        <dbReference type="Proteomes" id="UP000182945"/>
    </source>
</evidence>
<evidence type="ECO:0000256" key="4">
    <source>
        <dbReference type="ARBA" id="ARBA00016244"/>
    </source>
</evidence>
<dbReference type="GO" id="GO:0005198">
    <property type="term" value="F:structural molecule activity"/>
    <property type="evidence" value="ECO:0007669"/>
    <property type="project" value="InterPro"/>
</dbReference>
<keyword evidence="10" id="KW-0282">Flagellum</keyword>
<gene>
    <name evidence="10" type="ORF">BME96_13455</name>
</gene>
<dbReference type="AlphaFoldDB" id="A0AAC9J0L0"/>
<dbReference type="GO" id="GO:0005576">
    <property type="term" value="C:extracellular region"/>
    <property type="evidence" value="ECO:0007669"/>
    <property type="project" value="UniProtKB-SubCell"/>
</dbReference>
<evidence type="ECO:0000256" key="6">
    <source>
        <dbReference type="ARBA" id="ARBA00023143"/>
    </source>
</evidence>
<evidence type="ECO:0000256" key="1">
    <source>
        <dbReference type="ARBA" id="ARBA00004365"/>
    </source>
</evidence>
<dbReference type="KEGG" id="vhl:BME96_13455"/>
<dbReference type="Pfam" id="PF00460">
    <property type="entry name" value="Flg_bb_rod"/>
    <property type="match status" value="1"/>
</dbReference>
<sequence length="504" mass="54743">MSTFHGLEMAKQALFAQQSALYTTGHNISNANTKGYTRQRVNFETMNPYPAAARNRPELPGQMGTGVQTGSIQRVRDSYLDVQFRAENSKSGYWSTMSDALARLEGVMNEPSDSGLSKTMGQFWQSIQDLSSNPENSGARSVVAQRGKAVADTFNYLSESLTSIQSDLKNQMDITVTDANSLLNQIHNINQQVNELEPHGYLPNDLYDERDRLIDELSSIVNIKVDYDKSSPSSQDIAQGIASIEIVDDKGNSFEPAVKLLDGSKADAADAIQKLSIDYNEGEVMIGNNSVDISKSNGSLKGLADAYGLSEDGSGLYRDMLADLDKMATNFAEQFNKVHQQGVGLDGSNGLDFFTFKPGTSGAGGLTVNKDILDHPDKIAASSNGNAGNGDNASNLANVFDDTKIVDDNGNNPFGENTSINSFYQSLIGEMGVQAQEAKRMENNTGVLRLQVENQRMSVSSVSLDEEMSNMIKFQHAYNAAARSMTAMDEMLDKIINSMGLVGR</sequence>
<feature type="domain" description="Flagellar basal body rod protein N-terminal" evidence="7">
    <location>
        <begin position="8"/>
        <end position="37"/>
    </location>
</feature>
<keyword evidence="6" id="KW-0975">Bacterial flagellum</keyword>
<dbReference type="GO" id="GO:0044780">
    <property type="term" value="P:bacterial-type flagellum assembly"/>
    <property type="evidence" value="ECO:0007669"/>
    <property type="project" value="InterPro"/>
</dbReference>
<dbReference type="SUPFAM" id="SSF64518">
    <property type="entry name" value="Phase 1 flagellin"/>
    <property type="match status" value="1"/>
</dbReference>
<feature type="domain" description="Flagellar hook-associated protein FlgK helical" evidence="9">
    <location>
        <begin position="101"/>
        <end position="354"/>
    </location>
</feature>
<dbReference type="EMBL" id="CP017962">
    <property type="protein sequence ID" value="APC49141.1"/>
    <property type="molecule type" value="Genomic_DNA"/>
</dbReference>
<keyword evidence="10" id="KW-0969">Cilium</keyword>
<keyword evidence="5" id="KW-0964">Secreted</keyword>
<dbReference type="InterPro" id="IPR053927">
    <property type="entry name" value="FlgK_helical"/>
</dbReference>
<feature type="domain" description="Flagellar basal-body/hook protein C-terminal" evidence="8">
    <location>
        <begin position="455"/>
        <end position="497"/>
    </location>
</feature>
<dbReference type="GO" id="GO:0009424">
    <property type="term" value="C:bacterial-type flagellum hook"/>
    <property type="evidence" value="ECO:0007669"/>
    <property type="project" value="InterPro"/>
</dbReference>
<dbReference type="Pfam" id="PF22638">
    <property type="entry name" value="FlgK_D1"/>
    <property type="match status" value="1"/>
</dbReference>
<evidence type="ECO:0000259" key="7">
    <source>
        <dbReference type="Pfam" id="PF00460"/>
    </source>
</evidence>
<dbReference type="InterPro" id="IPR010930">
    <property type="entry name" value="Flg_bb/hook_C_dom"/>
</dbReference>
<organism evidence="10 11">
    <name type="scientific">Virgibacillus halodenitrificans</name>
    <name type="common">Bacillus halodenitrificans</name>
    <dbReference type="NCBI Taxonomy" id="1482"/>
    <lineage>
        <taxon>Bacteria</taxon>
        <taxon>Bacillati</taxon>
        <taxon>Bacillota</taxon>
        <taxon>Bacilli</taxon>
        <taxon>Bacillales</taxon>
        <taxon>Bacillaceae</taxon>
        <taxon>Virgibacillus</taxon>
    </lineage>
</organism>
<evidence type="ECO:0000313" key="10">
    <source>
        <dbReference type="EMBL" id="APC49141.1"/>
    </source>
</evidence>
<dbReference type="PANTHER" id="PTHR30033">
    <property type="entry name" value="FLAGELLAR HOOK-ASSOCIATED PROTEIN 1"/>
    <property type="match status" value="1"/>
</dbReference>
<dbReference type="NCBIfam" id="TIGR02492">
    <property type="entry name" value="flgK_ends"/>
    <property type="match status" value="1"/>
</dbReference>
<proteinExistence type="inferred from homology"/>
<comment type="similarity">
    <text evidence="3">Belongs to the flagella basal body rod proteins family.</text>
</comment>
<dbReference type="PANTHER" id="PTHR30033:SF1">
    <property type="entry name" value="FLAGELLAR HOOK-ASSOCIATED PROTEIN 1"/>
    <property type="match status" value="1"/>
</dbReference>
<evidence type="ECO:0000259" key="9">
    <source>
        <dbReference type="Pfam" id="PF22638"/>
    </source>
</evidence>
<dbReference type="GeneID" id="71515412"/>
<dbReference type="Proteomes" id="UP000182945">
    <property type="component" value="Chromosome"/>
</dbReference>
<dbReference type="Pfam" id="PF06429">
    <property type="entry name" value="Flg_bbr_C"/>
    <property type="match status" value="1"/>
</dbReference>
<evidence type="ECO:0000259" key="8">
    <source>
        <dbReference type="Pfam" id="PF06429"/>
    </source>
</evidence>
<dbReference type="InterPro" id="IPR001444">
    <property type="entry name" value="Flag_bb_rod_N"/>
</dbReference>
<dbReference type="RefSeq" id="WP_019377755.1">
    <property type="nucleotide sequence ID" value="NZ_CP017962.1"/>
</dbReference>
<protein>
    <recommendedName>
        <fullName evidence="4">Flagellar hook-associated protein 1</fullName>
    </recommendedName>
</protein>
<evidence type="ECO:0000256" key="5">
    <source>
        <dbReference type="ARBA" id="ARBA00022525"/>
    </source>
</evidence>
<evidence type="ECO:0000256" key="3">
    <source>
        <dbReference type="ARBA" id="ARBA00009677"/>
    </source>
</evidence>
<reference evidence="10 11" key="1">
    <citation type="submission" date="2016-11" db="EMBL/GenBank/DDBJ databases">
        <title>Complete genome sequencing of Virgibacillus halodenitrificans PDB-F2.</title>
        <authorList>
            <person name="Sun Z."/>
            <person name="Zhou Y."/>
            <person name="Li H."/>
        </authorList>
    </citation>
    <scope>NUCLEOTIDE SEQUENCE [LARGE SCALE GENOMIC DNA]</scope>
    <source>
        <strain evidence="10 11">PDB-F2</strain>
    </source>
</reference>
<comment type="subcellular location">
    <subcellularLocation>
        <location evidence="1">Bacterial flagellum</location>
    </subcellularLocation>
    <subcellularLocation>
        <location evidence="2">Secreted</location>
    </subcellularLocation>
</comment>
<dbReference type="InterPro" id="IPR002371">
    <property type="entry name" value="FlgK"/>
</dbReference>
<accession>A0AAC9J0L0</accession>
<evidence type="ECO:0000256" key="2">
    <source>
        <dbReference type="ARBA" id="ARBA00004613"/>
    </source>
</evidence>
<name>A0AAC9J0L0_VIRHA</name>